<accession>A0AAV2KI29</accession>
<gene>
    <name evidence="2" type="ORF">KC01_LOCUS18331</name>
</gene>
<sequence length="100" mass="10671">MPVAEQKQVNLGGQTSVSRADPGELWRTDISVQSRPSCREAHKGLTTLQSVGEDWSSPAGLFFFAGGISEQAHLTPTIKFSSYTKDNTQGTFTCPGGHSG</sequence>
<dbReference type="EMBL" id="OZ035840">
    <property type="protein sequence ID" value="CAL1588550.1"/>
    <property type="molecule type" value="Genomic_DNA"/>
</dbReference>
<evidence type="ECO:0000256" key="1">
    <source>
        <dbReference type="SAM" id="MobiDB-lite"/>
    </source>
</evidence>
<keyword evidence="3" id="KW-1185">Reference proteome</keyword>
<feature type="compositionally biased region" description="Polar residues" evidence="1">
    <location>
        <begin position="7"/>
        <end position="18"/>
    </location>
</feature>
<dbReference type="AlphaFoldDB" id="A0AAV2KI29"/>
<feature type="region of interest" description="Disordered" evidence="1">
    <location>
        <begin position="1"/>
        <end position="23"/>
    </location>
</feature>
<evidence type="ECO:0000313" key="2">
    <source>
        <dbReference type="EMBL" id="CAL1588550.1"/>
    </source>
</evidence>
<proteinExistence type="predicted"/>
<evidence type="ECO:0000313" key="3">
    <source>
        <dbReference type="Proteomes" id="UP001497482"/>
    </source>
</evidence>
<organism evidence="2 3">
    <name type="scientific">Knipowitschia caucasica</name>
    <name type="common">Caucasian dwarf goby</name>
    <name type="synonym">Pomatoschistus caucasicus</name>
    <dbReference type="NCBI Taxonomy" id="637954"/>
    <lineage>
        <taxon>Eukaryota</taxon>
        <taxon>Metazoa</taxon>
        <taxon>Chordata</taxon>
        <taxon>Craniata</taxon>
        <taxon>Vertebrata</taxon>
        <taxon>Euteleostomi</taxon>
        <taxon>Actinopterygii</taxon>
        <taxon>Neopterygii</taxon>
        <taxon>Teleostei</taxon>
        <taxon>Neoteleostei</taxon>
        <taxon>Acanthomorphata</taxon>
        <taxon>Gobiaria</taxon>
        <taxon>Gobiiformes</taxon>
        <taxon>Gobioidei</taxon>
        <taxon>Gobiidae</taxon>
        <taxon>Gobiinae</taxon>
        <taxon>Knipowitschia</taxon>
    </lineage>
</organism>
<name>A0AAV2KI29_KNICA</name>
<dbReference type="Proteomes" id="UP001497482">
    <property type="component" value="Chromosome 18"/>
</dbReference>
<reference evidence="2 3" key="1">
    <citation type="submission" date="2024-04" db="EMBL/GenBank/DDBJ databases">
        <authorList>
            <person name="Waldvogel A.-M."/>
            <person name="Schoenle A."/>
        </authorList>
    </citation>
    <scope>NUCLEOTIDE SEQUENCE [LARGE SCALE GENOMIC DNA]</scope>
</reference>
<protein>
    <submittedName>
        <fullName evidence="2">Uncharacterized protein</fullName>
    </submittedName>
</protein>